<evidence type="ECO:0000256" key="5">
    <source>
        <dbReference type="ARBA" id="ARBA00023163"/>
    </source>
</evidence>
<evidence type="ECO:0000259" key="7">
    <source>
        <dbReference type="Pfam" id="PF08281"/>
    </source>
</evidence>
<keyword evidence="3" id="KW-0731">Sigma factor</keyword>
<comment type="caution">
    <text evidence="8">The sequence shown here is derived from an EMBL/GenBank/DDBJ whole genome shotgun (WGS) entry which is preliminary data.</text>
</comment>
<dbReference type="NCBIfam" id="TIGR02937">
    <property type="entry name" value="sigma70-ECF"/>
    <property type="match status" value="1"/>
</dbReference>
<organism evidence="8 9">
    <name type="scientific">Micromonospora rosaria</name>
    <dbReference type="NCBI Taxonomy" id="47874"/>
    <lineage>
        <taxon>Bacteria</taxon>
        <taxon>Bacillati</taxon>
        <taxon>Actinomycetota</taxon>
        <taxon>Actinomycetes</taxon>
        <taxon>Micromonosporales</taxon>
        <taxon>Micromonosporaceae</taxon>
        <taxon>Micromonospora</taxon>
    </lineage>
</organism>
<dbReference type="GO" id="GO:0003677">
    <property type="term" value="F:DNA binding"/>
    <property type="evidence" value="ECO:0007669"/>
    <property type="project" value="UniProtKB-KW"/>
</dbReference>
<comment type="similarity">
    <text evidence="1">Belongs to the sigma-70 factor family. ECF subfamily.</text>
</comment>
<dbReference type="AlphaFoldDB" id="A0A136PV05"/>
<dbReference type="InterPro" id="IPR039425">
    <property type="entry name" value="RNA_pol_sigma-70-like"/>
</dbReference>
<evidence type="ECO:0000256" key="1">
    <source>
        <dbReference type="ARBA" id="ARBA00010641"/>
    </source>
</evidence>
<keyword evidence="9" id="KW-1185">Reference proteome</keyword>
<evidence type="ECO:0000313" key="9">
    <source>
        <dbReference type="Proteomes" id="UP000070620"/>
    </source>
</evidence>
<accession>A0A136PV05</accession>
<name>A0A136PV05_9ACTN</name>
<feature type="domain" description="RNA polymerase sigma factor 70 region 4 type 2" evidence="7">
    <location>
        <begin position="101"/>
        <end position="152"/>
    </location>
</feature>
<keyword evidence="2" id="KW-0805">Transcription regulation</keyword>
<reference evidence="8 9" key="1">
    <citation type="submission" date="2016-01" db="EMBL/GenBank/DDBJ databases">
        <title>Whole genome sequence and analysis of Micromonospora rosaria DSM 803, which can produce antibacterial substance rosamicin.</title>
        <authorList>
            <person name="Yang H."/>
            <person name="He X."/>
            <person name="Zhu D."/>
        </authorList>
    </citation>
    <scope>NUCLEOTIDE SEQUENCE [LARGE SCALE GENOMIC DNA]</scope>
    <source>
        <strain evidence="8 9">DSM 803</strain>
    </source>
</reference>
<dbReference type="InterPro" id="IPR013249">
    <property type="entry name" value="RNA_pol_sigma70_r4_t2"/>
</dbReference>
<evidence type="ECO:0000259" key="6">
    <source>
        <dbReference type="Pfam" id="PF04542"/>
    </source>
</evidence>
<feature type="domain" description="RNA polymerase sigma-70 region 2" evidence="6">
    <location>
        <begin position="8"/>
        <end position="75"/>
    </location>
</feature>
<dbReference type="SUPFAM" id="SSF88946">
    <property type="entry name" value="Sigma2 domain of RNA polymerase sigma factors"/>
    <property type="match status" value="1"/>
</dbReference>
<dbReference type="InterPro" id="IPR013325">
    <property type="entry name" value="RNA_pol_sigma_r2"/>
</dbReference>
<dbReference type="InterPro" id="IPR007627">
    <property type="entry name" value="RNA_pol_sigma70_r2"/>
</dbReference>
<evidence type="ECO:0008006" key="10">
    <source>
        <dbReference type="Google" id="ProtNLM"/>
    </source>
</evidence>
<dbReference type="GO" id="GO:0016987">
    <property type="term" value="F:sigma factor activity"/>
    <property type="evidence" value="ECO:0007669"/>
    <property type="project" value="UniProtKB-KW"/>
</dbReference>
<dbReference type="Gene3D" id="1.10.1740.10">
    <property type="match status" value="1"/>
</dbReference>
<dbReference type="OrthoDB" id="3692620at2"/>
<evidence type="ECO:0000256" key="2">
    <source>
        <dbReference type="ARBA" id="ARBA00023015"/>
    </source>
</evidence>
<protein>
    <recommendedName>
        <fullName evidence="10">RNA polymerase subunit sigma-24</fullName>
    </recommendedName>
</protein>
<keyword evidence="4" id="KW-0238">DNA-binding</keyword>
<dbReference type="RefSeq" id="WP_067362978.1">
    <property type="nucleotide sequence ID" value="NZ_JBIUBN010000007.1"/>
</dbReference>
<dbReference type="InterPro" id="IPR013324">
    <property type="entry name" value="RNA_pol_sigma_r3/r4-like"/>
</dbReference>
<dbReference type="CDD" id="cd06171">
    <property type="entry name" value="Sigma70_r4"/>
    <property type="match status" value="1"/>
</dbReference>
<keyword evidence="5" id="KW-0804">Transcription</keyword>
<dbReference type="EMBL" id="LRQV01000024">
    <property type="protein sequence ID" value="KXK62183.1"/>
    <property type="molecule type" value="Genomic_DNA"/>
</dbReference>
<sequence length="162" mass="18609">MESFDEVVTARLPALLRYAAVLAGDRDLAQDIVQDSLVRAHARWKRIGRMDRPDLYLRRMVLNEYLSLRRRRARRAALEQARRDPVEHDPDHAVGHADRADLWARLADLPPRHRAVLVLRYYEGLADGEIAEVLGCALGSVRVWRSRALATLRLDLELEASR</sequence>
<proteinExistence type="inferred from homology"/>
<dbReference type="Pfam" id="PF08281">
    <property type="entry name" value="Sigma70_r4_2"/>
    <property type="match status" value="1"/>
</dbReference>
<dbReference type="InterPro" id="IPR036388">
    <property type="entry name" value="WH-like_DNA-bd_sf"/>
</dbReference>
<dbReference type="NCBIfam" id="TIGR02983">
    <property type="entry name" value="SigE-fam_strep"/>
    <property type="match status" value="1"/>
</dbReference>
<dbReference type="Gene3D" id="1.10.10.10">
    <property type="entry name" value="Winged helix-like DNA-binding domain superfamily/Winged helix DNA-binding domain"/>
    <property type="match status" value="1"/>
</dbReference>
<dbReference type="SUPFAM" id="SSF88659">
    <property type="entry name" value="Sigma3 and sigma4 domains of RNA polymerase sigma factors"/>
    <property type="match status" value="1"/>
</dbReference>
<dbReference type="Pfam" id="PF04542">
    <property type="entry name" value="Sigma70_r2"/>
    <property type="match status" value="1"/>
</dbReference>
<evidence type="ECO:0000256" key="3">
    <source>
        <dbReference type="ARBA" id="ARBA00023082"/>
    </source>
</evidence>
<gene>
    <name evidence="8" type="ORF">AWW66_09675</name>
</gene>
<dbReference type="PANTHER" id="PTHR43133">
    <property type="entry name" value="RNA POLYMERASE ECF-TYPE SIGMA FACTO"/>
    <property type="match status" value="1"/>
</dbReference>
<dbReference type="Proteomes" id="UP000070620">
    <property type="component" value="Unassembled WGS sequence"/>
</dbReference>
<dbReference type="PANTHER" id="PTHR43133:SF50">
    <property type="entry name" value="ECF RNA POLYMERASE SIGMA FACTOR SIGM"/>
    <property type="match status" value="1"/>
</dbReference>
<evidence type="ECO:0000313" key="8">
    <source>
        <dbReference type="EMBL" id="KXK62183.1"/>
    </source>
</evidence>
<dbReference type="InterPro" id="IPR014325">
    <property type="entry name" value="RNA_pol_sigma-E_actinobac"/>
</dbReference>
<dbReference type="GO" id="GO:0006352">
    <property type="term" value="P:DNA-templated transcription initiation"/>
    <property type="evidence" value="ECO:0007669"/>
    <property type="project" value="InterPro"/>
</dbReference>
<dbReference type="InterPro" id="IPR014284">
    <property type="entry name" value="RNA_pol_sigma-70_dom"/>
</dbReference>
<evidence type="ECO:0000256" key="4">
    <source>
        <dbReference type="ARBA" id="ARBA00023125"/>
    </source>
</evidence>